<keyword evidence="4" id="KW-1185">Reference proteome</keyword>
<sequence>MGARRFSVGLAPYPFRMSSLWSTARKAARLAKDAALEAVWPTRCCICDEPGFTLCPSCERALPYLDRWTACPACGAAFGIVQCTECAPVRLTRLGRDGLPFDGCASAVRFGPGAGRIVRTFKDGGERRLALDMARIMHACIHPEWDLDAAAFIPASSSALTRRGFDHGELLARAFCAETGLALAYALERPDSEDQRALSRAERARNLAGRFSARPDECRGLNILLIDDVLTTGSTLFDATDALKAAGAETVHCLTFARV</sequence>
<dbReference type="Proteomes" id="UP000031121">
    <property type="component" value="Chromosome"/>
</dbReference>
<feature type="domain" description="Phosphoribosyltransferase" evidence="2">
    <location>
        <begin position="203"/>
        <end position="257"/>
    </location>
</feature>
<evidence type="ECO:0000313" key="4">
    <source>
        <dbReference type="Proteomes" id="UP000031121"/>
    </source>
</evidence>
<evidence type="ECO:0000313" key="3">
    <source>
        <dbReference type="EMBL" id="AJC11732.1"/>
    </source>
</evidence>
<dbReference type="HOGENOM" id="CLU_054549_0_0_11"/>
<dbReference type="InterPro" id="IPR051910">
    <property type="entry name" value="ComF/GntX_DNA_util-trans"/>
</dbReference>
<dbReference type="InterPro" id="IPR029057">
    <property type="entry name" value="PRTase-like"/>
</dbReference>
<dbReference type="OrthoDB" id="5242900at2"/>
<dbReference type="STRING" id="1531429.JI75_02670"/>
<name>A0A0A8B9C5_9ACTN</name>
<protein>
    <recommendedName>
        <fullName evidence="2">Phosphoribosyltransferase domain-containing protein</fullName>
    </recommendedName>
</protein>
<organism evidence="3 4">
    <name type="scientific">Berryella intestinalis</name>
    <dbReference type="NCBI Taxonomy" id="1531429"/>
    <lineage>
        <taxon>Bacteria</taxon>
        <taxon>Bacillati</taxon>
        <taxon>Actinomycetota</taxon>
        <taxon>Coriobacteriia</taxon>
        <taxon>Eggerthellales</taxon>
        <taxon>Eggerthellaceae</taxon>
        <taxon>Berryella</taxon>
    </lineage>
</organism>
<dbReference type="SUPFAM" id="SSF53271">
    <property type="entry name" value="PRTase-like"/>
    <property type="match status" value="1"/>
</dbReference>
<reference evidence="4" key="1">
    <citation type="submission" date="2014-08" db="EMBL/GenBank/DDBJ databases">
        <title>Coriobacteriaceae sp. complete genome.</title>
        <authorList>
            <person name="Looft T."/>
            <person name="Bayles D.O."/>
            <person name="Stanton T.B."/>
        </authorList>
    </citation>
    <scope>NUCLEOTIDE SEQUENCE [LARGE SCALE GENOMIC DNA]</scope>
    <source>
        <strain evidence="4">68-1-3</strain>
    </source>
</reference>
<reference evidence="3 4" key="2">
    <citation type="journal article" date="2015" name="Genome Announc.">
        <title>Complete Genome Sequence of Coriobacteriaceae Strain 68-1-3, a Novel Mucus-Degrading Isolate from the Swine Intestinal Tract.</title>
        <authorList>
            <person name="Looft T."/>
            <person name="Bayles D.O."/>
            <person name="Alt D.P."/>
            <person name="Stanton T.B."/>
        </authorList>
    </citation>
    <scope>NUCLEOTIDE SEQUENCE [LARGE SCALE GENOMIC DNA]</scope>
    <source>
        <strain evidence="3 4">68-1-3</strain>
    </source>
</reference>
<dbReference type="Pfam" id="PF00156">
    <property type="entry name" value="Pribosyltran"/>
    <property type="match status" value="1"/>
</dbReference>
<gene>
    <name evidence="3" type="ORF">JI75_02670</name>
</gene>
<dbReference type="PANTHER" id="PTHR47505:SF1">
    <property type="entry name" value="DNA UTILIZATION PROTEIN YHGH"/>
    <property type="match status" value="1"/>
</dbReference>
<dbReference type="EMBL" id="CP009302">
    <property type="protein sequence ID" value="AJC11732.1"/>
    <property type="molecule type" value="Genomic_DNA"/>
</dbReference>
<dbReference type="AlphaFoldDB" id="A0A0A8B9C5"/>
<dbReference type="PANTHER" id="PTHR47505">
    <property type="entry name" value="DNA UTILIZATION PROTEIN YHGH"/>
    <property type="match status" value="1"/>
</dbReference>
<dbReference type="CDD" id="cd06223">
    <property type="entry name" value="PRTases_typeI"/>
    <property type="match status" value="1"/>
</dbReference>
<accession>A0A0A8B9C5</accession>
<dbReference type="KEGG" id="cbac:JI75_02670"/>
<comment type="similarity">
    <text evidence="1">Belongs to the ComF/GntX family.</text>
</comment>
<dbReference type="InterPro" id="IPR000836">
    <property type="entry name" value="PRTase_dom"/>
</dbReference>
<evidence type="ECO:0000259" key="2">
    <source>
        <dbReference type="Pfam" id="PF00156"/>
    </source>
</evidence>
<dbReference type="Gene3D" id="3.40.50.2020">
    <property type="match status" value="1"/>
</dbReference>
<proteinExistence type="inferred from homology"/>
<evidence type="ECO:0000256" key="1">
    <source>
        <dbReference type="ARBA" id="ARBA00008007"/>
    </source>
</evidence>